<gene>
    <name evidence="1" type="ORF">ADN00_12895</name>
</gene>
<accession>A0A0P6X5V7</accession>
<proteinExistence type="predicted"/>
<sequence>MKHSVHIGVYFFLLLEDYIDAQTEFVHRLDLSLERFARNLGHSGAVVKPFVGDIEATKAEVLRKSWTERELHEIRKTPGLLLINVDFVVFDPREHPWIYINLGERVQQEEPSVPRIWIDHILNKLAESANNTEKDIFQEANKILNEVPLSDVAAIFEVKPGVFGFSIDLLKGGKLLTTLFERMSSKHQ</sequence>
<dbReference type="EMBL" id="LGCL01000027">
    <property type="protein sequence ID" value="KPL75533.1"/>
    <property type="molecule type" value="Genomic_DNA"/>
</dbReference>
<dbReference type="OrthoDB" id="9256127at2"/>
<reference evidence="1 2" key="1">
    <citation type="submission" date="2015-07" db="EMBL/GenBank/DDBJ databases">
        <title>Genome sequence of Ornatilinea apprima DSM 23815.</title>
        <authorList>
            <person name="Hemp J."/>
            <person name="Ward L.M."/>
            <person name="Pace L.A."/>
            <person name="Fischer W.W."/>
        </authorList>
    </citation>
    <scope>NUCLEOTIDE SEQUENCE [LARGE SCALE GENOMIC DNA]</scope>
    <source>
        <strain evidence="1 2">P3M-1</strain>
    </source>
</reference>
<protein>
    <submittedName>
        <fullName evidence="1">Uncharacterized protein</fullName>
    </submittedName>
</protein>
<dbReference type="Proteomes" id="UP000050417">
    <property type="component" value="Unassembled WGS sequence"/>
</dbReference>
<evidence type="ECO:0000313" key="1">
    <source>
        <dbReference type="EMBL" id="KPL75533.1"/>
    </source>
</evidence>
<keyword evidence="2" id="KW-1185">Reference proteome</keyword>
<comment type="caution">
    <text evidence="1">The sequence shown here is derived from an EMBL/GenBank/DDBJ whole genome shotgun (WGS) entry which is preliminary data.</text>
</comment>
<dbReference type="RefSeq" id="WP_075063429.1">
    <property type="nucleotide sequence ID" value="NZ_LGCL01000027.1"/>
</dbReference>
<evidence type="ECO:0000313" key="2">
    <source>
        <dbReference type="Proteomes" id="UP000050417"/>
    </source>
</evidence>
<organism evidence="1 2">
    <name type="scientific">Ornatilinea apprima</name>
    <dbReference type="NCBI Taxonomy" id="1134406"/>
    <lineage>
        <taxon>Bacteria</taxon>
        <taxon>Bacillati</taxon>
        <taxon>Chloroflexota</taxon>
        <taxon>Anaerolineae</taxon>
        <taxon>Anaerolineales</taxon>
        <taxon>Anaerolineaceae</taxon>
        <taxon>Ornatilinea</taxon>
    </lineage>
</organism>
<dbReference type="AlphaFoldDB" id="A0A0P6X5V7"/>
<name>A0A0P6X5V7_9CHLR</name>